<dbReference type="Pfam" id="PF00078">
    <property type="entry name" value="RVT_1"/>
    <property type="match status" value="1"/>
</dbReference>
<dbReference type="PROSITE" id="PS50878">
    <property type="entry name" value="RT_POL"/>
    <property type="match status" value="1"/>
</dbReference>
<proteinExistence type="predicted"/>
<dbReference type="CDD" id="cd01650">
    <property type="entry name" value="RT_nLTR_like"/>
    <property type="match status" value="1"/>
</dbReference>
<dbReference type="InterPro" id="IPR043128">
    <property type="entry name" value="Rev_trsase/Diguanyl_cyclase"/>
</dbReference>
<accession>A0AAE1A8Z1</accession>
<comment type="caution">
    <text evidence="2">The sequence shown here is derived from an EMBL/GenBank/DDBJ whole genome shotgun (WGS) entry which is preliminary data.</text>
</comment>
<evidence type="ECO:0000313" key="2">
    <source>
        <dbReference type="EMBL" id="KAK3782826.1"/>
    </source>
</evidence>
<dbReference type="Proteomes" id="UP001283361">
    <property type="component" value="Unassembled WGS sequence"/>
</dbReference>
<dbReference type="Gene3D" id="3.30.70.270">
    <property type="match status" value="1"/>
</dbReference>
<dbReference type="InterPro" id="IPR000477">
    <property type="entry name" value="RT_dom"/>
</dbReference>
<dbReference type="AlphaFoldDB" id="A0AAE1A8Z1"/>
<dbReference type="PANTHER" id="PTHR47027:SF8">
    <property type="entry name" value="RIBONUCLEASE H"/>
    <property type="match status" value="1"/>
</dbReference>
<dbReference type="InterPro" id="IPR043502">
    <property type="entry name" value="DNA/RNA_pol_sf"/>
</dbReference>
<protein>
    <recommendedName>
        <fullName evidence="1">Reverse transcriptase domain-containing protein</fullName>
    </recommendedName>
</protein>
<feature type="domain" description="Reverse transcriptase" evidence="1">
    <location>
        <begin position="269"/>
        <end position="539"/>
    </location>
</feature>
<gene>
    <name evidence="2" type="ORF">RRG08_002460</name>
</gene>
<dbReference type="PANTHER" id="PTHR47027">
    <property type="entry name" value="REVERSE TRANSCRIPTASE DOMAIN-CONTAINING PROTEIN"/>
    <property type="match status" value="1"/>
</dbReference>
<name>A0AAE1A8Z1_9GAST</name>
<keyword evidence="3" id="KW-1185">Reference proteome</keyword>
<evidence type="ECO:0000259" key="1">
    <source>
        <dbReference type="PROSITE" id="PS50878"/>
    </source>
</evidence>
<dbReference type="SUPFAM" id="SSF56672">
    <property type="entry name" value="DNA/RNA polymerases"/>
    <property type="match status" value="1"/>
</dbReference>
<organism evidence="2 3">
    <name type="scientific">Elysia crispata</name>
    <name type="common">lettuce slug</name>
    <dbReference type="NCBI Taxonomy" id="231223"/>
    <lineage>
        <taxon>Eukaryota</taxon>
        <taxon>Metazoa</taxon>
        <taxon>Spiralia</taxon>
        <taxon>Lophotrochozoa</taxon>
        <taxon>Mollusca</taxon>
        <taxon>Gastropoda</taxon>
        <taxon>Heterobranchia</taxon>
        <taxon>Euthyneura</taxon>
        <taxon>Panpulmonata</taxon>
        <taxon>Sacoglossa</taxon>
        <taxon>Placobranchoidea</taxon>
        <taxon>Plakobranchidae</taxon>
        <taxon>Elysia</taxon>
    </lineage>
</organism>
<sequence>MINIKTLPGADCNSDHNLLMSKIKIKLKSTSKAVKNLKLNLKLLKTNTAIKEQYTVEVKNRFTGLEEIQEVEQRWVKLKDALTQSATETVPTMKTTGKRKWMTEEILELMEKRRLAKPNKVRHKEINKEIKRKCDQAKEKWLNEQCEEIETELYKEPKAMYKRIQEITGRKASSKTGCIKSKDGSIIMEKDKKLERWSEYISELFDDDRNEDLTLQDIPEGPEIMREEVENTIKNMKTGKATGQDMISTKMMQALEGIELDAITKMLNTIYDTGEIPKEMLQSIFIVLPKKQGATECEQHRTISLMSHMTKILLRIIMKRIRNKVYTEIADNQCGFIEGKGTANAIYILRQIIERTLEVNKDLYVCFIDYTKAFDRVRHEEIITILQQLNIDGKDLRIIKNIYWEQKAAIRVEEETSNFQNIKRGVRQGCVLSPDLFSLYSEMIMRQIEEIEGLKIGGHNINNIRYADDTVLTADSEEKLQELLNKVVEESENKGLELNSKKTESMIITRKTSIPKCEIKIKENTIKQANSLKYLGTQITSDDFTISVVSYRHREELLLPRLCTINERVYTGVEKSLENLRDFTRRGFKSRIATAADRWLCYLNLGDPAFAQR</sequence>
<reference evidence="2" key="1">
    <citation type="journal article" date="2023" name="G3 (Bethesda)">
        <title>A reference genome for the long-term kleptoplast-retaining sea slug Elysia crispata morphotype clarki.</title>
        <authorList>
            <person name="Eastman K.E."/>
            <person name="Pendleton A.L."/>
            <person name="Shaikh M.A."/>
            <person name="Suttiyut T."/>
            <person name="Ogas R."/>
            <person name="Tomko P."/>
            <person name="Gavelis G."/>
            <person name="Widhalm J.R."/>
            <person name="Wisecaver J.H."/>
        </authorList>
    </citation>
    <scope>NUCLEOTIDE SEQUENCE</scope>
    <source>
        <strain evidence="2">ECLA1</strain>
    </source>
</reference>
<evidence type="ECO:0000313" key="3">
    <source>
        <dbReference type="Proteomes" id="UP001283361"/>
    </source>
</evidence>
<dbReference type="EMBL" id="JAWDGP010002483">
    <property type="protein sequence ID" value="KAK3782826.1"/>
    <property type="molecule type" value="Genomic_DNA"/>
</dbReference>